<accession>A0A5K7YK87</accession>
<evidence type="ECO:0000313" key="5">
    <source>
        <dbReference type="Proteomes" id="UP000427906"/>
    </source>
</evidence>
<keyword evidence="5" id="KW-1185">Reference proteome</keyword>
<organism evidence="4 5">
    <name type="scientific">Desulfosarcina alkanivorans</name>
    <dbReference type="NCBI Taxonomy" id="571177"/>
    <lineage>
        <taxon>Bacteria</taxon>
        <taxon>Pseudomonadati</taxon>
        <taxon>Thermodesulfobacteriota</taxon>
        <taxon>Desulfobacteria</taxon>
        <taxon>Desulfobacterales</taxon>
        <taxon>Desulfosarcinaceae</taxon>
        <taxon>Desulfosarcina</taxon>
    </lineage>
</organism>
<evidence type="ECO:0000313" key="4">
    <source>
        <dbReference type="EMBL" id="BBO69616.1"/>
    </source>
</evidence>
<dbReference type="PANTHER" id="PTHR42937">
    <property type="match status" value="1"/>
</dbReference>
<dbReference type="GO" id="GO:0008838">
    <property type="term" value="F:diaminopropionate ammonia-lyase activity"/>
    <property type="evidence" value="ECO:0007669"/>
    <property type="project" value="InterPro"/>
</dbReference>
<evidence type="ECO:0000256" key="1">
    <source>
        <dbReference type="ARBA" id="ARBA00001933"/>
    </source>
</evidence>
<dbReference type="Proteomes" id="UP000427906">
    <property type="component" value="Chromosome"/>
</dbReference>
<dbReference type="Gene3D" id="3.40.50.1100">
    <property type="match status" value="2"/>
</dbReference>
<dbReference type="NCBIfam" id="TIGR01747">
    <property type="entry name" value="diampropi_NH3ly"/>
    <property type="match status" value="1"/>
</dbReference>
<dbReference type="KEGG" id="dalk:DSCA_35460"/>
<dbReference type="OrthoDB" id="34584at2"/>
<evidence type="ECO:0000259" key="3">
    <source>
        <dbReference type="Pfam" id="PF00291"/>
    </source>
</evidence>
<dbReference type="AlphaFoldDB" id="A0A5K7YK87"/>
<dbReference type="InterPro" id="IPR010081">
    <property type="entry name" value="DiNH2opropionate_NH3_lyase"/>
</dbReference>
<dbReference type="NCBIfam" id="NF006058">
    <property type="entry name" value="PRK08206.1"/>
    <property type="match status" value="1"/>
</dbReference>
<dbReference type="GO" id="GO:0030170">
    <property type="term" value="F:pyridoxal phosphate binding"/>
    <property type="evidence" value="ECO:0007669"/>
    <property type="project" value="InterPro"/>
</dbReference>
<reference evidence="4 5" key="1">
    <citation type="submission" date="2019-11" db="EMBL/GenBank/DDBJ databases">
        <title>Comparative genomics of hydrocarbon-degrading Desulfosarcina strains.</title>
        <authorList>
            <person name="Watanabe M."/>
            <person name="Kojima H."/>
            <person name="Fukui M."/>
        </authorList>
    </citation>
    <scope>NUCLEOTIDE SEQUENCE [LARGE SCALE GENOMIC DNA]</scope>
    <source>
        <strain evidence="4 5">PL12</strain>
    </source>
</reference>
<protein>
    <submittedName>
        <fullName evidence="4">PLP-dependent lyase/thiolase</fullName>
    </submittedName>
</protein>
<dbReference type="InterPro" id="IPR036052">
    <property type="entry name" value="TrpB-like_PALP_sf"/>
</dbReference>
<name>A0A5K7YK87_9BACT</name>
<proteinExistence type="predicted"/>
<comment type="cofactor">
    <cofactor evidence="1">
        <name>pyridoxal 5'-phosphate</name>
        <dbReference type="ChEBI" id="CHEBI:597326"/>
    </cofactor>
</comment>
<dbReference type="InterPro" id="IPR001926">
    <property type="entry name" value="TrpB-like_PALP"/>
</dbReference>
<evidence type="ECO:0000256" key="2">
    <source>
        <dbReference type="ARBA" id="ARBA00022898"/>
    </source>
</evidence>
<keyword evidence="4" id="KW-0456">Lyase</keyword>
<keyword evidence="2" id="KW-0663">Pyridoxal phosphate</keyword>
<dbReference type="Pfam" id="PF00291">
    <property type="entry name" value="PALP"/>
    <property type="match status" value="1"/>
</dbReference>
<gene>
    <name evidence="4" type="ORF">DSCA_35460</name>
</gene>
<dbReference type="CDD" id="cd00640">
    <property type="entry name" value="Trp-synth-beta_II"/>
    <property type="match status" value="1"/>
</dbReference>
<dbReference type="EMBL" id="AP021874">
    <property type="protein sequence ID" value="BBO69616.1"/>
    <property type="molecule type" value="Genomic_DNA"/>
</dbReference>
<feature type="domain" description="Tryptophan synthase beta chain-like PALP" evidence="3">
    <location>
        <begin position="42"/>
        <end position="361"/>
    </location>
</feature>
<dbReference type="SUPFAM" id="SSF53686">
    <property type="entry name" value="Tryptophan synthase beta subunit-like PLP-dependent enzymes"/>
    <property type="match status" value="1"/>
</dbReference>
<dbReference type="RefSeq" id="WP_155317635.1">
    <property type="nucleotide sequence ID" value="NZ_AP021874.1"/>
</dbReference>
<sequence>MIRKIPSCGIRYLAAAPGRKRQVADFTDSAVRQVQRFHRTLPGYRPTGLVRLDRLARRWKIGDILVKDESDRFGLNAFKVLGGSYAVARLVAQQLEIPWEQVAFSALTGDAFRHRLASMTLATATDGNHGRGVAWTAEQLGMQAVIFMPKGSAPARVENIRRHGARVEVTDLNYDDAVRLVWQKARQRGWQVVQDTAREGYRDIPRWIMQGYTTMTAEAVAQMAGAGLHPTHVFVQAGVGSFAAAMVAHLARVYADQPPRFIVVEPDRAACMLASARAGDGRPHAVTGDLDTIMAGLACGEPSPPAWDILWEWACCFISCGNATAANGMRILANPVGDDEAIEAGESGAVGIGLLDLLANHPDCSSLSKALELGPGATVLVFNTEGATDPVNYRDVIWYGKYGG</sequence>
<dbReference type="PANTHER" id="PTHR42937:SF1">
    <property type="entry name" value="DIAMINOPROPIONATE AMMONIA-LYASE"/>
    <property type="match status" value="1"/>
</dbReference>